<dbReference type="InterPro" id="IPR025158">
    <property type="entry name" value="Mg_chelat-rel_C"/>
</dbReference>
<feature type="domain" description="AAA+ ATPase" evidence="5">
    <location>
        <begin position="214"/>
        <end position="397"/>
    </location>
</feature>
<dbReference type="KEGG" id="pmf:P9303_03131"/>
<evidence type="ECO:0000256" key="4">
    <source>
        <dbReference type="ARBA" id="ARBA00022840"/>
    </source>
</evidence>
<dbReference type="Pfam" id="PF13335">
    <property type="entry name" value="Mg_chelatase_C"/>
    <property type="match status" value="1"/>
</dbReference>
<name>A2C6F6_PROM3</name>
<comment type="similarity">
    <text evidence="2">Belongs to the Mg-chelatase subunits D/I family. ComM subfamily.</text>
</comment>
<proteinExistence type="inferred from homology"/>
<dbReference type="InterPro" id="IPR045006">
    <property type="entry name" value="CHLI-like"/>
</dbReference>
<dbReference type="HOGENOM" id="CLU_026145_1_0_3"/>
<comment type="function">
    <text evidence="1">Involved in chlorophyll biosynthesis; introduces a magnesium ion into protoporphyrin IX to yield Mg-protoporphyrin IX.</text>
</comment>
<dbReference type="InterPro" id="IPR027417">
    <property type="entry name" value="P-loop_NTPase"/>
</dbReference>
<dbReference type="PANTHER" id="PTHR32039:SF7">
    <property type="entry name" value="COMPETENCE PROTEIN COMM"/>
    <property type="match status" value="1"/>
</dbReference>
<dbReference type="InterPro" id="IPR014721">
    <property type="entry name" value="Ribsml_uS5_D2-typ_fold_subgr"/>
</dbReference>
<dbReference type="BioCyc" id="PMAR59922:G1G80-295-MONOMER"/>
<dbReference type="Proteomes" id="UP000002274">
    <property type="component" value="Chromosome"/>
</dbReference>
<accession>A2C6F6</accession>
<dbReference type="SUPFAM" id="SSF54211">
    <property type="entry name" value="Ribosomal protein S5 domain 2-like"/>
    <property type="match status" value="1"/>
</dbReference>
<dbReference type="Pfam" id="PF13541">
    <property type="entry name" value="ChlI"/>
    <property type="match status" value="1"/>
</dbReference>
<dbReference type="SMART" id="SM00382">
    <property type="entry name" value="AAA"/>
    <property type="match status" value="1"/>
</dbReference>
<dbReference type="InterPro" id="IPR001208">
    <property type="entry name" value="MCM_dom"/>
</dbReference>
<evidence type="ECO:0000313" key="7">
    <source>
        <dbReference type="Proteomes" id="UP000002274"/>
    </source>
</evidence>
<evidence type="ECO:0000256" key="3">
    <source>
        <dbReference type="ARBA" id="ARBA00022741"/>
    </source>
</evidence>
<keyword evidence="4" id="KW-0067">ATP-binding</keyword>
<keyword evidence="3" id="KW-0547">Nucleotide-binding</keyword>
<dbReference type="GO" id="GO:0003677">
    <property type="term" value="F:DNA binding"/>
    <property type="evidence" value="ECO:0007669"/>
    <property type="project" value="InterPro"/>
</dbReference>
<dbReference type="InterPro" id="IPR004482">
    <property type="entry name" value="Mg_chelat-rel"/>
</dbReference>
<organism evidence="6 7">
    <name type="scientific">Prochlorococcus marinus (strain MIT 9303)</name>
    <dbReference type="NCBI Taxonomy" id="59922"/>
    <lineage>
        <taxon>Bacteria</taxon>
        <taxon>Bacillati</taxon>
        <taxon>Cyanobacteriota</taxon>
        <taxon>Cyanophyceae</taxon>
        <taxon>Synechococcales</taxon>
        <taxon>Prochlorococcaceae</taxon>
        <taxon>Prochlorococcus</taxon>
    </lineage>
</organism>
<dbReference type="PANTHER" id="PTHR32039">
    <property type="entry name" value="MAGNESIUM-CHELATASE SUBUNIT CHLI"/>
    <property type="match status" value="1"/>
</dbReference>
<evidence type="ECO:0000256" key="2">
    <source>
        <dbReference type="ARBA" id="ARBA00006354"/>
    </source>
</evidence>
<reference evidence="6 7" key="1">
    <citation type="journal article" date="2007" name="PLoS Genet.">
        <title>Patterns and implications of gene gain and loss in the evolution of Prochlorococcus.</title>
        <authorList>
            <person name="Kettler G.C."/>
            <person name="Martiny A.C."/>
            <person name="Huang K."/>
            <person name="Zucker J."/>
            <person name="Coleman M.L."/>
            <person name="Rodrigue S."/>
            <person name="Chen F."/>
            <person name="Lapidus A."/>
            <person name="Ferriera S."/>
            <person name="Johnson J."/>
            <person name="Steglich C."/>
            <person name="Church G.M."/>
            <person name="Richardson P."/>
            <person name="Chisholm S.W."/>
        </authorList>
    </citation>
    <scope>NUCLEOTIDE SEQUENCE [LARGE SCALE GENOMIC DNA]</scope>
    <source>
        <strain evidence="6 7">MIT 9303</strain>
    </source>
</reference>
<evidence type="ECO:0000313" key="6">
    <source>
        <dbReference type="EMBL" id="ABM77066.1"/>
    </source>
</evidence>
<evidence type="ECO:0000259" key="5">
    <source>
        <dbReference type="SMART" id="SM00382"/>
    </source>
</evidence>
<evidence type="ECO:0000256" key="1">
    <source>
        <dbReference type="ARBA" id="ARBA00003398"/>
    </source>
</evidence>
<dbReference type="RefSeq" id="WP_011824992.1">
    <property type="nucleotide sequence ID" value="NC_008820.1"/>
</dbReference>
<gene>
    <name evidence="6" type="ordered locus">P9303_03131</name>
</gene>
<dbReference type="SUPFAM" id="SSF52540">
    <property type="entry name" value="P-loop containing nucleoside triphosphate hydrolases"/>
    <property type="match status" value="1"/>
</dbReference>
<dbReference type="Gene3D" id="3.30.230.10">
    <property type="match status" value="1"/>
</dbReference>
<protein>
    <recommendedName>
        <fullName evidence="5">AAA+ ATPase domain-containing protein</fullName>
    </recommendedName>
</protein>
<dbReference type="GO" id="GO:0005524">
    <property type="term" value="F:ATP binding"/>
    <property type="evidence" value="ECO:0007669"/>
    <property type="project" value="UniProtKB-KW"/>
</dbReference>
<dbReference type="PRINTS" id="PR01657">
    <property type="entry name" value="MCMFAMILY"/>
</dbReference>
<dbReference type="EMBL" id="CP000554">
    <property type="protein sequence ID" value="ABM77066.1"/>
    <property type="molecule type" value="Genomic_DNA"/>
</dbReference>
<dbReference type="InterPro" id="IPR020568">
    <property type="entry name" value="Ribosomal_Su5_D2-typ_SF"/>
</dbReference>
<dbReference type="InterPro" id="IPR000523">
    <property type="entry name" value="Mg_chelatse_chII-like_cat_dom"/>
</dbReference>
<sequence length="528" mass="56838">MLARCLSGSLHGIEALAVTVEVDLVPGLPGLQLVGLPDAAIQESRERVRSALRNSGFRGPLVRVVVNLAPADLRKEGPSFDLPIALALLVASGQLDGPLLANLCCAGELGLDGSLRPCRGILAIANLAATQNVRALVVPSANAAEASLVPGLTVRAAHSLSEVVDLLHQPQPLAPKHISKAAVTAKITRRPNDQLHPLLDCALGHKALALAAAGGHHLLMVGPPGCGKTLLAQHLAQLLPPLTRQEALEITSIHSVAGMLKSTPQLMQQRPFRAPHHSCTIAALVGGGANPRPGELSLAHGGVLFLDELAEFPRKVLDQLRQPLEEGVIRLSRARQTCAFPSQITLVAATNPCPCGWFGDEEHPCRCSQSQRQRYWSRLSGPLLDRLDLQLRLKHLPAAQLRKSVTGFTPTDLNDQKLIGIEQILRARARMLVRNPDGKLNRDLSAQDLGQIGQLDEKALELWEQVVNHRRLSARSGLRILRVARSLADLHDQDKVNKSAIAETMCFRSFDCGDAKEDFAIIAKQLAS</sequence>
<dbReference type="NCBIfam" id="TIGR00368">
    <property type="entry name" value="YifB family Mg chelatase-like AAA ATPase"/>
    <property type="match status" value="1"/>
</dbReference>
<dbReference type="Gene3D" id="3.40.50.300">
    <property type="entry name" value="P-loop containing nucleotide triphosphate hydrolases"/>
    <property type="match status" value="1"/>
</dbReference>
<dbReference type="AlphaFoldDB" id="A2C6F6"/>
<dbReference type="STRING" id="59922.P9303_03131"/>
<dbReference type="InterPro" id="IPR003593">
    <property type="entry name" value="AAA+_ATPase"/>
</dbReference>
<dbReference type="Pfam" id="PF01078">
    <property type="entry name" value="Mg_chelatase"/>
    <property type="match status" value="1"/>
</dbReference>